<name>A0AAD5CFW8_AMBAR</name>
<dbReference type="InterPro" id="IPR031162">
    <property type="entry name" value="CBP_P300_HAT"/>
</dbReference>
<accession>A0AAD5CFW8</accession>
<evidence type="ECO:0008006" key="8">
    <source>
        <dbReference type="Google" id="ProtNLM"/>
    </source>
</evidence>
<organism evidence="6 7">
    <name type="scientific">Ambrosia artemisiifolia</name>
    <name type="common">Common ragweed</name>
    <dbReference type="NCBI Taxonomy" id="4212"/>
    <lineage>
        <taxon>Eukaryota</taxon>
        <taxon>Viridiplantae</taxon>
        <taxon>Streptophyta</taxon>
        <taxon>Embryophyta</taxon>
        <taxon>Tracheophyta</taxon>
        <taxon>Spermatophyta</taxon>
        <taxon>Magnoliopsida</taxon>
        <taxon>eudicotyledons</taxon>
        <taxon>Gunneridae</taxon>
        <taxon>Pentapetalae</taxon>
        <taxon>asterids</taxon>
        <taxon>campanulids</taxon>
        <taxon>Asterales</taxon>
        <taxon>Asteraceae</taxon>
        <taxon>Asteroideae</taxon>
        <taxon>Heliantheae alliance</taxon>
        <taxon>Heliantheae</taxon>
        <taxon>Ambrosia</taxon>
    </lineage>
</organism>
<dbReference type="GO" id="GO:0004402">
    <property type="term" value="F:histone acetyltransferase activity"/>
    <property type="evidence" value="ECO:0007669"/>
    <property type="project" value="InterPro"/>
</dbReference>
<dbReference type="PANTHER" id="PTHR47640:SF67">
    <property type="entry name" value="POLYADENYLATE-BINDING PROTEIN RBP45-RELATED"/>
    <property type="match status" value="1"/>
</dbReference>
<dbReference type="InterPro" id="IPR000504">
    <property type="entry name" value="RRM_dom"/>
</dbReference>
<dbReference type="Gene3D" id="3.30.70.330">
    <property type="match status" value="1"/>
</dbReference>
<protein>
    <recommendedName>
        <fullName evidence="8">RRM domain-containing protein</fullName>
    </recommendedName>
</protein>
<reference evidence="6" key="1">
    <citation type="submission" date="2022-06" db="EMBL/GenBank/DDBJ databases">
        <title>Uncovering the hologenomic basis of an extraordinary plant invasion.</title>
        <authorList>
            <person name="Bieker V.C."/>
            <person name="Martin M.D."/>
            <person name="Gilbert T."/>
            <person name="Hodgins K."/>
            <person name="Battlay P."/>
            <person name="Petersen B."/>
            <person name="Wilson J."/>
        </authorList>
    </citation>
    <scope>NUCLEOTIDE SEQUENCE</scope>
    <source>
        <strain evidence="6">AA19_3_7</strain>
        <tissue evidence="6">Leaf</tissue>
    </source>
</reference>
<feature type="domain" description="CBP/p300-type HAT" evidence="5">
    <location>
        <begin position="1"/>
        <end position="123"/>
    </location>
</feature>
<dbReference type="InterPro" id="IPR050825">
    <property type="entry name" value="RBM42_RBP45_47-like"/>
</dbReference>
<feature type="domain" description="RRM" evidence="4">
    <location>
        <begin position="52"/>
        <end position="145"/>
    </location>
</feature>
<dbReference type="PROSITE" id="PS51727">
    <property type="entry name" value="CBP_P300_HAT"/>
    <property type="match status" value="1"/>
</dbReference>
<dbReference type="Proteomes" id="UP001206925">
    <property type="component" value="Unassembled WGS sequence"/>
</dbReference>
<dbReference type="SMART" id="SM00360">
    <property type="entry name" value="RRM"/>
    <property type="match status" value="1"/>
</dbReference>
<sequence length="219" mass="24800">MTKRALKASGQTDLSGNASKDLMLMRRLGESIFPMKEDFIMVHLQHAYTNCCILMVSGQSESYVAAERHLQTYNANVTDYILQETFRAHYPSVKSAKVVTDRMTGRTKGYGFVKFGDETEQLRAMTEMNGRLCSIRPMRIGPAANKTTVSRQQYPKGCNDKRYTRKGNRVDLKDYLKDAYTHPVFKGGEVALIDIDEEVDEHHLVATKVEETPGAKQDH</sequence>
<dbReference type="Pfam" id="PF00076">
    <property type="entry name" value="RRM_1"/>
    <property type="match status" value="1"/>
</dbReference>
<evidence type="ECO:0000256" key="2">
    <source>
        <dbReference type="ARBA" id="ARBA00022884"/>
    </source>
</evidence>
<keyword evidence="1" id="KW-0507">mRNA processing</keyword>
<dbReference type="InterPro" id="IPR012677">
    <property type="entry name" value="Nucleotide-bd_a/b_plait_sf"/>
</dbReference>
<proteinExistence type="predicted"/>
<dbReference type="GO" id="GO:0006397">
    <property type="term" value="P:mRNA processing"/>
    <property type="evidence" value="ECO:0007669"/>
    <property type="project" value="UniProtKB-KW"/>
</dbReference>
<evidence type="ECO:0000256" key="1">
    <source>
        <dbReference type="ARBA" id="ARBA00022664"/>
    </source>
</evidence>
<evidence type="ECO:0000259" key="4">
    <source>
        <dbReference type="PROSITE" id="PS50102"/>
    </source>
</evidence>
<dbReference type="SUPFAM" id="SSF54928">
    <property type="entry name" value="RNA-binding domain, RBD"/>
    <property type="match status" value="1"/>
</dbReference>
<dbReference type="EMBL" id="JAMZMK010008256">
    <property type="protein sequence ID" value="KAI7741152.1"/>
    <property type="molecule type" value="Genomic_DNA"/>
</dbReference>
<dbReference type="AlphaFoldDB" id="A0AAD5CFW8"/>
<comment type="caution">
    <text evidence="6">The sequence shown here is derived from an EMBL/GenBank/DDBJ whole genome shotgun (WGS) entry which is preliminary data.</text>
</comment>
<evidence type="ECO:0000313" key="7">
    <source>
        <dbReference type="Proteomes" id="UP001206925"/>
    </source>
</evidence>
<keyword evidence="7" id="KW-1185">Reference proteome</keyword>
<evidence type="ECO:0000256" key="3">
    <source>
        <dbReference type="PROSITE-ProRule" id="PRU00176"/>
    </source>
</evidence>
<keyword evidence="2 3" id="KW-0694">RNA-binding</keyword>
<dbReference type="PANTHER" id="PTHR47640">
    <property type="entry name" value="TRNA SELENOCYSTEINE 1-ASSOCIATED PROTEIN 1-RELATED-RELATED"/>
    <property type="match status" value="1"/>
</dbReference>
<dbReference type="GO" id="GO:0003729">
    <property type="term" value="F:mRNA binding"/>
    <property type="evidence" value="ECO:0007669"/>
    <property type="project" value="InterPro"/>
</dbReference>
<dbReference type="InterPro" id="IPR035979">
    <property type="entry name" value="RBD_domain_sf"/>
</dbReference>
<dbReference type="GO" id="GO:0005829">
    <property type="term" value="C:cytosol"/>
    <property type="evidence" value="ECO:0007669"/>
    <property type="project" value="TreeGrafter"/>
</dbReference>
<evidence type="ECO:0000259" key="5">
    <source>
        <dbReference type="PROSITE" id="PS51727"/>
    </source>
</evidence>
<dbReference type="PROSITE" id="PS50102">
    <property type="entry name" value="RRM"/>
    <property type="match status" value="1"/>
</dbReference>
<evidence type="ECO:0000313" key="6">
    <source>
        <dbReference type="EMBL" id="KAI7741152.1"/>
    </source>
</evidence>
<gene>
    <name evidence="6" type="ORF">M8C21_024420</name>
</gene>